<reference evidence="1" key="1">
    <citation type="journal article" date="2019" name="bioRxiv">
        <title>The Genome of the Zebra Mussel, Dreissena polymorpha: A Resource for Invasive Species Research.</title>
        <authorList>
            <person name="McCartney M.A."/>
            <person name="Auch B."/>
            <person name="Kono T."/>
            <person name="Mallez S."/>
            <person name="Zhang Y."/>
            <person name="Obille A."/>
            <person name="Becker A."/>
            <person name="Abrahante J.E."/>
            <person name="Garbe J."/>
            <person name="Badalamenti J.P."/>
            <person name="Herman A."/>
            <person name="Mangelson H."/>
            <person name="Liachko I."/>
            <person name="Sullivan S."/>
            <person name="Sone E.D."/>
            <person name="Koren S."/>
            <person name="Silverstein K.A.T."/>
            <person name="Beckman K.B."/>
            <person name="Gohl D.M."/>
        </authorList>
    </citation>
    <scope>NUCLEOTIDE SEQUENCE</scope>
    <source>
        <strain evidence="1">Duluth1</strain>
        <tissue evidence="1">Whole animal</tissue>
    </source>
</reference>
<comment type="caution">
    <text evidence="1">The sequence shown here is derived from an EMBL/GenBank/DDBJ whole genome shotgun (WGS) entry which is preliminary data.</text>
</comment>
<accession>A0A9D4MBU0</accession>
<organism evidence="1 2">
    <name type="scientific">Dreissena polymorpha</name>
    <name type="common">Zebra mussel</name>
    <name type="synonym">Mytilus polymorpha</name>
    <dbReference type="NCBI Taxonomy" id="45954"/>
    <lineage>
        <taxon>Eukaryota</taxon>
        <taxon>Metazoa</taxon>
        <taxon>Spiralia</taxon>
        <taxon>Lophotrochozoa</taxon>
        <taxon>Mollusca</taxon>
        <taxon>Bivalvia</taxon>
        <taxon>Autobranchia</taxon>
        <taxon>Heteroconchia</taxon>
        <taxon>Euheterodonta</taxon>
        <taxon>Imparidentia</taxon>
        <taxon>Neoheterodontei</taxon>
        <taxon>Myida</taxon>
        <taxon>Dreissenoidea</taxon>
        <taxon>Dreissenidae</taxon>
        <taxon>Dreissena</taxon>
    </lineage>
</organism>
<evidence type="ECO:0000313" key="1">
    <source>
        <dbReference type="EMBL" id="KAH3873370.1"/>
    </source>
</evidence>
<reference evidence="1" key="2">
    <citation type="submission" date="2020-11" db="EMBL/GenBank/DDBJ databases">
        <authorList>
            <person name="McCartney M.A."/>
            <person name="Auch B."/>
            <person name="Kono T."/>
            <person name="Mallez S."/>
            <person name="Becker A."/>
            <person name="Gohl D.M."/>
            <person name="Silverstein K.A.T."/>
            <person name="Koren S."/>
            <person name="Bechman K.B."/>
            <person name="Herman A."/>
            <person name="Abrahante J.E."/>
            <person name="Garbe J."/>
        </authorList>
    </citation>
    <scope>NUCLEOTIDE SEQUENCE</scope>
    <source>
        <strain evidence="1">Duluth1</strain>
        <tissue evidence="1">Whole animal</tissue>
    </source>
</reference>
<proteinExistence type="predicted"/>
<dbReference type="Proteomes" id="UP000828390">
    <property type="component" value="Unassembled WGS sequence"/>
</dbReference>
<dbReference type="EMBL" id="JAIWYP010000002">
    <property type="protein sequence ID" value="KAH3873370.1"/>
    <property type="molecule type" value="Genomic_DNA"/>
</dbReference>
<sequence length="64" mass="7637">MFTVDVIHCSLQYKKKFCPSIVFPWLTLGMFFSRWQILDMAKNMVCALGIENEPTKHWFYGFLK</sequence>
<protein>
    <submittedName>
        <fullName evidence="1">Uncharacterized protein</fullName>
    </submittedName>
</protein>
<name>A0A9D4MBU0_DREPO</name>
<evidence type="ECO:0000313" key="2">
    <source>
        <dbReference type="Proteomes" id="UP000828390"/>
    </source>
</evidence>
<keyword evidence="2" id="KW-1185">Reference proteome</keyword>
<dbReference type="AlphaFoldDB" id="A0A9D4MBU0"/>
<gene>
    <name evidence="1" type="ORF">DPMN_036604</name>
</gene>